<proteinExistence type="predicted"/>
<organism evidence="2 3">
    <name type="scientific">Nonomuraea roseoviolacea subsp. carminata</name>
    <dbReference type="NCBI Taxonomy" id="160689"/>
    <lineage>
        <taxon>Bacteria</taxon>
        <taxon>Bacillati</taxon>
        <taxon>Actinomycetota</taxon>
        <taxon>Actinomycetes</taxon>
        <taxon>Streptosporangiales</taxon>
        <taxon>Streptosporangiaceae</taxon>
        <taxon>Nonomuraea</taxon>
    </lineage>
</organism>
<gene>
    <name evidence="2" type="ORF">HD595_003049</name>
</gene>
<sequence>MFILAVSATLLALAVPLSFLVRMLAFGHQDRAEIRARMSAYRRTRRKEMSSEPDLLPSDDFDASNAADLAALAKLTGQPTGVGDHTPADLLVTLRAVHAEMLRRKNSHQLLCLELSDLDQAERLFADPGPEGTEARLLGRRLTTEGYMVGVCVVADYGPNELPDDTDETDDTQGAAPTPPRTVTAPCHPARSNGHEVPTS</sequence>
<comment type="caution">
    <text evidence="2">The sequence shown here is derived from an EMBL/GenBank/DDBJ whole genome shotgun (WGS) entry which is preliminary data.</text>
</comment>
<accession>A0ABT1K016</accession>
<name>A0ABT1K016_9ACTN</name>
<feature type="compositionally biased region" description="Acidic residues" evidence="1">
    <location>
        <begin position="162"/>
        <end position="171"/>
    </location>
</feature>
<protein>
    <submittedName>
        <fullName evidence="2">Uncharacterized protein</fullName>
    </submittedName>
</protein>
<feature type="region of interest" description="Disordered" evidence="1">
    <location>
        <begin position="159"/>
        <end position="200"/>
    </location>
</feature>
<dbReference type="EMBL" id="JAMZEC010000001">
    <property type="protein sequence ID" value="MCP2346927.1"/>
    <property type="molecule type" value="Genomic_DNA"/>
</dbReference>
<reference evidence="2 3" key="1">
    <citation type="submission" date="2022-06" db="EMBL/GenBank/DDBJ databases">
        <title>Sequencing the genomes of 1000 actinobacteria strains.</title>
        <authorList>
            <person name="Klenk H.-P."/>
        </authorList>
    </citation>
    <scope>NUCLEOTIDE SEQUENCE [LARGE SCALE GENOMIC DNA]</scope>
    <source>
        <strain evidence="2 3">DSM 44170</strain>
    </source>
</reference>
<keyword evidence="3" id="KW-1185">Reference proteome</keyword>
<evidence type="ECO:0000313" key="3">
    <source>
        <dbReference type="Proteomes" id="UP001320766"/>
    </source>
</evidence>
<evidence type="ECO:0000313" key="2">
    <source>
        <dbReference type="EMBL" id="MCP2346927.1"/>
    </source>
</evidence>
<dbReference type="Proteomes" id="UP001320766">
    <property type="component" value="Unassembled WGS sequence"/>
</dbReference>
<evidence type="ECO:0000256" key="1">
    <source>
        <dbReference type="SAM" id="MobiDB-lite"/>
    </source>
</evidence>
<dbReference type="RefSeq" id="WP_253769496.1">
    <property type="nucleotide sequence ID" value="NZ_BAAAVE010000022.1"/>
</dbReference>